<dbReference type="OrthoDB" id="5763339at2"/>
<dbReference type="Gene3D" id="1.10.530.10">
    <property type="match status" value="1"/>
</dbReference>
<proteinExistence type="inferred from homology"/>
<evidence type="ECO:0000256" key="2">
    <source>
        <dbReference type="SAM" id="SignalP"/>
    </source>
</evidence>
<dbReference type="EMBL" id="OMOI01000001">
    <property type="protein sequence ID" value="SPF76553.1"/>
    <property type="molecule type" value="Genomic_DNA"/>
</dbReference>
<sequence>MKRMIMGLVATVMLSDAALAEDFFGSRAARQPVMTMQWDEKPQAKAWTEATIAALENHGTALSQSVPTDIAEWCPDYENQDTAGRNAFWAGLLSSLSFYESTWRQTAVGGGGKWYGLVQILPATARGYGCEARSGEALKNGELNLSCAVRIMSVTVPRDNVVSRGMKGVAADWGPFHSKRKRESMREWVREQNYCTTG</sequence>
<dbReference type="InterPro" id="IPR008258">
    <property type="entry name" value="Transglycosylase_SLT_dom_1"/>
</dbReference>
<name>A0A2R8AKI7_9RHOB</name>
<keyword evidence="2" id="KW-0732">Signal</keyword>
<comment type="similarity">
    <text evidence="1">Belongs to the virb1 family.</text>
</comment>
<evidence type="ECO:0000313" key="5">
    <source>
        <dbReference type="Proteomes" id="UP000244911"/>
    </source>
</evidence>
<protein>
    <recommendedName>
        <fullName evidence="3">Transglycosylase SLT domain-containing protein</fullName>
    </recommendedName>
</protein>
<feature type="signal peptide" evidence="2">
    <location>
        <begin position="1"/>
        <end position="20"/>
    </location>
</feature>
<organism evidence="4 5">
    <name type="scientific">Aliiroseovarius pelagivivens</name>
    <dbReference type="NCBI Taxonomy" id="1639690"/>
    <lineage>
        <taxon>Bacteria</taxon>
        <taxon>Pseudomonadati</taxon>
        <taxon>Pseudomonadota</taxon>
        <taxon>Alphaproteobacteria</taxon>
        <taxon>Rhodobacterales</taxon>
        <taxon>Paracoccaceae</taxon>
        <taxon>Aliiroseovarius</taxon>
    </lineage>
</organism>
<feature type="chain" id="PRO_5015358514" description="Transglycosylase SLT domain-containing protein" evidence="2">
    <location>
        <begin position="21"/>
        <end position="198"/>
    </location>
</feature>
<dbReference type="InterPro" id="IPR023346">
    <property type="entry name" value="Lysozyme-like_dom_sf"/>
</dbReference>
<accession>A0A2R8AKI7</accession>
<reference evidence="4 5" key="1">
    <citation type="submission" date="2018-03" db="EMBL/GenBank/DDBJ databases">
        <authorList>
            <person name="Keele B.F."/>
        </authorList>
    </citation>
    <scope>NUCLEOTIDE SEQUENCE [LARGE SCALE GENOMIC DNA]</scope>
    <source>
        <strain evidence="4 5">CECT 8811</strain>
    </source>
</reference>
<evidence type="ECO:0000259" key="3">
    <source>
        <dbReference type="Pfam" id="PF01464"/>
    </source>
</evidence>
<keyword evidence="5" id="KW-1185">Reference proteome</keyword>
<dbReference type="Pfam" id="PF01464">
    <property type="entry name" value="SLT"/>
    <property type="match status" value="1"/>
</dbReference>
<dbReference type="AlphaFoldDB" id="A0A2R8AKI7"/>
<evidence type="ECO:0000256" key="1">
    <source>
        <dbReference type="ARBA" id="ARBA00009387"/>
    </source>
</evidence>
<evidence type="ECO:0000313" key="4">
    <source>
        <dbReference type="EMBL" id="SPF76553.1"/>
    </source>
</evidence>
<feature type="domain" description="Transglycosylase SLT" evidence="3">
    <location>
        <begin position="83"/>
        <end position="153"/>
    </location>
</feature>
<dbReference type="SUPFAM" id="SSF53955">
    <property type="entry name" value="Lysozyme-like"/>
    <property type="match status" value="1"/>
</dbReference>
<dbReference type="RefSeq" id="WP_108856543.1">
    <property type="nucleotide sequence ID" value="NZ_OMOI01000001.1"/>
</dbReference>
<gene>
    <name evidence="4" type="ORF">ALP8811_01561</name>
</gene>
<dbReference type="Proteomes" id="UP000244911">
    <property type="component" value="Unassembled WGS sequence"/>
</dbReference>